<feature type="transmembrane region" description="Helical" evidence="5">
    <location>
        <begin position="212"/>
        <end position="228"/>
    </location>
</feature>
<evidence type="ECO:0000256" key="4">
    <source>
        <dbReference type="ARBA" id="ARBA00023136"/>
    </source>
</evidence>
<feature type="transmembrane region" description="Helical" evidence="5">
    <location>
        <begin position="368"/>
        <end position="389"/>
    </location>
</feature>
<dbReference type="PANTHER" id="PTHR12308">
    <property type="entry name" value="ANOCTAMIN"/>
    <property type="match status" value="1"/>
</dbReference>
<dbReference type="InterPro" id="IPR007632">
    <property type="entry name" value="Anoctamin"/>
</dbReference>
<organism evidence="8 9">
    <name type="scientific">Acrodontium crateriforme</name>
    <dbReference type="NCBI Taxonomy" id="150365"/>
    <lineage>
        <taxon>Eukaryota</taxon>
        <taxon>Fungi</taxon>
        <taxon>Dikarya</taxon>
        <taxon>Ascomycota</taxon>
        <taxon>Pezizomycotina</taxon>
        <taxon>Dothideomycetes</taxon>
        <taxon>Dothideomycetidae</taxon>
        <taxon>Mycosphaerellales</taxon>
        <taxon>Teratosphaeriaceae</taxon>
        <taxon>Acrodontium</taxon>
    </lineage>
</organism>
<dbReference type="Pfam" id="PF20877">
    <property type="entry name" value="Anoctamin_N"/>
    <property type="match status" value="1"/>
</dbReference>
<keyword evidence="2 5" id="KW-0812">Transmembrane</keyword>
<evidence type="ECO:0000259" key="6">
    <source>
        <dbReference type="Pfam" id="PF04547"/>
    </source>
</evidence>
<evidence type="ECO:0000259" key="7">
    <source>
        <dbReference type="Pfam" id="PF20877"/>
    </source>
</evidence>
<evidence type="ECO:0000313" key="9">
    <source>
        <dbReference type="Proteomes" id="UP001303373"/>
    </source>
</evidence>
<dbReference type="GO" id="GO:0032541">
    <property type="term" value="C:cortical endoplasmic reticulum"/>
    <property type="evidence" value="ECO:0007669"/>
    <property type="project" value="TreeGrafter"/>
</dbReference>
<reference evidence="8 9" key="1">
    <citation type="submission" date="2023-11" db="EMBL/GenBank/DDBJ databases">
        <title>An acidophilic fungus is an integral part of prey digestion in a carnivorous sundew plant.</title>
        <authorList>
            <person name="Tsai I.J."/>
        </authorList>
    </citation>
    <scope>NUCLEOTIDE SEQUENCE [LARGE SCALE GENOMIC DNA]</scope>
    <source>
        <strain evidence="8">169a</strain>
    </source>
</reference>
<dbReference type="InterPro" id="IPR049452">
    <property type="entry name" value="Anoctamin_TM"/>
</dbReference>
<feature type="domain" description="Anoctamin alpha-beta plait" evidence="7">
    <location>
        <begin position="12"/>
        <end position="137"/>
    </location>
</feature>
<dbReference type="Proteomes" id="UP001303373">
    <property type="component" value="Chromosome 3"/>
</dbReference>
<evidence type="ECO:0000256" key="3">
    <source>
        <dbReference type="ARBA" id="ARBA00022989"/>
    </source>
</evidence>
<dbReference type="AlphaFoldDB" id="A0AAQ3M3E2"/>
<evidence type="ECO:0000256" key="5">
    <source>
        <dbReference type="SAM" id="Phobius"/>
    </source>
</evidence>
<dbReference type="EMBL" id="CP138582">
    <property type="protein sequence ID" value="WPG99362.1"/>
    <property type="molecule type" value="Genomic_DNA"/>
</dbReference>
<feature type="transmembrane region" description="Helical" evidence="5">
    <location>
        <begin position="321"/>
        <end position="347"/>
    </location>
</feature>
<dbReference type="PANTHER" id="PTHR12308:SF73">
    <property type="entry name" value="ANOCTAMIN"/>
    <property type="match status" value="1"/>
</dbReference>
<feature type="transmembrane region" description="Helical" evidence="5">
    <location>
        <begin position="434"/>
        <end position="455"/>
    </location>
</feature>
<evidence type="ECO:0000256" key="1">
    <source>
        <dbReference type="ARBA" id="ARBA00004141"/>
    </source>
</evidence>
<evidence type="ECO:0000313" key="8">
    <source>
        <dbReference type="EMBL" id="WPG99362.1"/>
    </source>
</evidence>
<keyword evidence="3 5" id="KW-1133">Transmembrane helix</keyword>
<feature type="transmembrane region" description="Helical" evidence="5">
    <location>
        <begin position="571"/>
        <end position="591"/>
    </location>
</feature>
<dbReference type="GO" id="GO:0005254">
    <property type="term" value="F:chloride channel activity"/>
    <property type="evidence" value="ECO:0007669"/>
    <property type="project" value="TreeGrafter"/>
</dbReference>
<comment type="subcellular location">
    <subcellularLocation>
        <location evidence="1">Membrane</location>
        <topology evidence="1">Multi-pass membrane protein</topology>
    </subcellularLocation>
</comment>
<gene>
    <name evidence="8" type="ORF">R9X50_00217600</name>
</gene>
<feature type="transmembrane region" description="Helical" evidence="5">
    <location>
        <begin position="282"/>
        <end position="309"/>
    </location>
</feature>
<feature type="transmembrane region" description="Helical" evidence="5">
    <location>
        <begin position="178"/>
        <end position="206"/>
    </location>
</feature>
<name>A0AAQ3M3E2_9PEZI</name>
<dbReference type="GO" id="GO:0016020">
    <property type="term" value="C:membrane"/>
    <property type="evidence" value="ECO:0007669"/>
    <property type="project" value="UniProtKB-SubCell"/>
</dbReference>
<dbReference type="Pfam" id="PF04547">
    <property type="entry name" value="Anoctamin"/>
    <property type="match status" value="1"/>
</dbReference>
<sequence length="734" mass="83277">MAKSPALQSNVGVDYVVVYRYSTADKKAAENTFASLIARLSSVGLETEVRTGDNHSLLIFLRMASEEHMLGEVYRSRVRDWIHGVRTSQPASDTKASLEEDPLIEAERLRIIYQLITNPENEGGAGITPKKGEWENVESVFALHDHVYNKEWIKKWSTQWLLQPEDLDDIRNRMGSKVAIYFAFTQSYFMFLLFPAVIGLGAWALLGHFSPTYAVLASLWSVVFTEYWKHQEHDLAIRWGVRGVTNIDTSRREFRPVKEATDPVTGERQQIFPATTRLQRQILVVPFTIAAVVILGSMIASCFAIEIFISEVYTGPFKGYLVFLPTVLLTTGLPMLTGFLTTLATRLTDYENYETEAQHEQALTSKVFVLNFLTSYLAICLTAFVYVPFGSIVVPYLNVFSIIVRPFASKEEQLHASSKPSHFAINPDRLRKQFIYFTVTAQIVNFAMEVVVPYLKRQGFLKFKQIQSQRAKSGGGAGPFVGADDSPEEKEFLARVRNEAELTVYDVYDDLREMVVQFGYLTMFSVIWPLAPVSFLINNWIELRADAIKICVEMQRPTPWRADSIGPWLDALSFLTWFGSLTMSALVYMFSNDGLGPDGNPSEIKGWGLLLAVFFSEHIYLFARWGVSTAIAKIDSPGRQKVRRDRFLTRQRYFEESLAHTRQLPAVSEGMSTASVTREMLEEQARQGSLTTATSQDRFWSRQRGWKESVQVGRGLIERSLPDEKDVKAAKKEL</sequence>
<accession>A0AAQ3M3E2</accession>
<proteinExistence type="predicted"/>
<keyword evidence="9" id="KW-1185">Reference proteome</keyword>
<dbReference type="InterPro" id="IPR049456">
    <property type="entry name" value="Anoctamin_N_fung"/>
</dbReference>
<protein>
    <submittedName>
        <fullName evidence="8">Calcium-activated chloride channel</fullName>
    </submittedName>
</protein>
<evidence type="ECO:0000256" key="2">
    <source>
        <dbReference type="ARBA" id="ARBA00022692"/>
    </source>
</evidence>
<keyword evidence="4 5" id="KW-0472">Membrane</keyword>
<feature type="domain" description="Anoctamin transmembrane" evidence="6">
    <location>
        <begin position="170"/>
        <end position="644"/>
    </location>
</feature>